<dbReference type="WBParaSite" id="HDID_0000480201-mRNA-1">
    <property type="protein sequence ID" value="HDID_0000480201-mRNA-1"/>
    <property type="gene ID" value="HDID_0000480201"/>
</dbReference>
<accession>A0A0R3SIN7</accession>
<dbReference type="EMBL" id="UYSG01002023">
    <property type="protein sequence ID" value="VDL55770.1"/>
    <property type="molecule type" value="Genomic_DNA"/>
</dbReference>
<reference evidence="1 2" key="2">
    <citation type="submission" date="2018-11" db="EMBL/GenBank/DDBJ databases">
        <authorList>
            <consortium name="Pathogen Informatics"/>
        </authorList>
    </citation>
    <scope>NUCLEOTIDE SEQUENCE [LARGE SCALE GENOMIC DNA]</scope>
</reference>
<organism evidence="3">
    <name type="scientific">Hymenolepis diminuta</name>
    <name type="common">Rat tapeworm</name>
    <dbReference type="NCBI Taxonomy" id="6216"/>
    <lineage>
        <taxon>Eukaryota</taxon>
        <taxon>Metazoa</taxon>
        <taxon>Spiralia</taxon>
        <taxon>Lophotrochozoa</taxon>
        <taxon>Platyhelminthes</taxon>
        <taxon>Cestoda</taxon>
        <taxon>Eucestoda</taxon>
        <taxon>Cyclophyllidea</taxon>
        <taxon>Hymenolepididae</taxon>
        <taxon>Hymenolepis</taxon>
    </lineage>
</organism>
<evidence type="ECO:0000313" key="3">
    <source>
        <dbReference type="WBParaSite" id="HDID_0000480201-mRNA-1"/>
    </source>
</evidence>
<dbReference type="Proteomes" id="UP000274504">
    <property type="component" value="Unassembled WGS sequence"/>
</dbReference>
<reference evidence="3" key="1">
    <citation type="submission" date="2017-02" db="UniProtKB">
        <authorList>
            <consortium name="WormBaseParasite"/>
        </authorList>
    </citation>
    <scope>IDENTIFICATION</scope>
</reference>
<proteinExistence type="predicted"/>
<dbReference type="Gene3D" id="3.30.420.40">
    <property type="match status" value="1"/>
</dbReference>
<name>A0A0R3SIN7_HYMDI</name>
<protein>
    <submittedName>
        <fullName evidence="3">Peptidase S1 domain-containing protein</fullName>
    </submittedName>
</protein>
<dbReference type="AlphaFoldDB" id="A0A0R3SIN7"/>
<sequence length="116" mass="12665">MLGEGCLNVGDAKLTLGTGSFLCVNIGSEIVPPNTGFYPVVGWSKSVRIDESLSCEDIPDTKLEDITFLLEGFNSDSGNSLVKLKESGFFNSYLELENTLNSITCKSIFLLHFQFS</sequence>
<evidence type="ECO:0000313" key="1">
    <source>
        <dbReference type="EMBL" id="VDL55770.1"/>
    </source>
</evidence>
<evidence type="ECO:0000313" key="2">
    <source>
        <dbReference type="Proteomes" id="UP000274504"/>
    </source>
</evidence>
<dbReference type="STRING" id="6216.A0A0R3SIN7"/>
<dbReference type="OrthoDB" id="6278781at2759"/>
<gene>
    <name evidence="1" type="ORF">HDID_LOCUS4800</name>
</gene>